<dbReference type="Gene3D" id="2.115.10.20">
    <property type="entry name" value="Glycosyl hydrolase domain, family 43"/>
    <property type="match status" value="1"/>
</dbReference>
<dbReference type="InterPro" id="IPR023296">
    <property type="entry name" value="Glyco_hydro_beta-prop_sf"/>
</dbReference>
<dbReference type="EMBL" id="QJJK01000009">
    <property type="protein sequence ID" value="PXW55775.1"/>
    <property type="molecule type" value="Genomic_DNA"/>
</dbReference>
<dbReference type="AlphaFoldDB" id="A0A2V3U0E6"/>
<proteinExistence type="predicted"/>
<evidence type="ECO:0000313" key="1">
    <source>
        <dbReference type="EMBL" id="PXW55775.1"/>
    </source>
</evidence>
<evidence type="ECO:0008006" key="3">
    <source>
        <dbReference type="Google" id="ProtNLM"/>
    </source>
</evidence>
<sequence length="397" mass="43607">MELIPNRRRGARGLIVAFACLFPTCFLLQPALRADPLPSRLALVLRGEATTVFHRRSQACDKTDIPDAPLRAFRRQDGMVVALGMHYVNRALIGPSLQSLTLDCSVVMPSALNPDPAAYNDKRWLTATWTDDGQHIAALVHDEFQANTHAGRCAYREYRKCWFNTILAARSSDGGLSFESGDPPVVVAAFPFAQDVGQGRHRGFFNPSNIVRDGSSYYFFAATTGWEGMGYGACLFRTDNPFDETSWRAWNGRAFAARFGDPYRGLGSAAPCKVIQPFSDPVGAVVRHRPSGRWIAVFQSPGGRPSSPAPGIYYSTSTNLLEWTDLKLLLPGPTLYNGPCAGSKLLAYPSAVDPDAEGRNFDNVGNRFFLFFTEIGAADCAIGFDRDLKRIAVEIHN</sequence>
<keyword evidence="2" id="KW-1185">Reference proteome</keyword>
<dbReference type="Proteomes" id="UP000248021">
    <property type="component" value="Unassembled WGS sequence"/>
</dbReference>
<comment type="caution">
    <text evidence="1">The sequence shown here is derived from an EMBL/GenBank/DDBJ whole genome shotgun (WGS) entry which is preliminary data.</text>
</comment>
<dbReference type="SUPFAM" id="SSF75005">
    <property type="entry name" value="Arabinanase/levansucrase/invertase"/>
    <property type="match status" value="1"/>
</dbReference>
<evidence type="ECO:0000313" key="2">
    <source>
        <dbReference type="Proteomes" id="UP000248021"/>
    </source>
</evidence>
<organism evidence="1 2">
    <name type="scientific">Chelatococcus asaccharovorans</name>
    <dbReference type="NCBI Taxonomy" id="28210"/>
    <lineage>
        <taxon>Bacteria</taxon>
        <taxon>Pseudomonadati</taxon>
        <taxon>Pseudomonadota</taxon>
        <taxon>Alphaproteobacteria</taxon>
        <taxon>Hyphomicrobiales</taxon>
        <taxon>Chelatococcaceae</taxon>
        <taxon>Chelatococcus</taxon>
    </lineage>
</organism>
<accession>A0A2V3U0E6</accession>
<protein>
    <recommendedName>
        <fullName evidence="3">Glycosyl hydrolase family 32</fullName>
    </recommendedName>
</protein>
<gene>
    <name evidence="1" type="ORF">C7450_109184</name>
</gene>
<reference evidence="1 2" key="1">
    <citation type="submission" date="2018-05" db="EMBL/GenBank/DDBJ databases">
        <title>Genomic Encyclopedia of Type Strains, Phase IV (KMG-IV): sequencing the most valuable type-strain genomes for metagenomic binning, comparative biology and taxonomic classification.</title>
        <authorList>
            <person name="Goeker M."/>
        </authorList>
    </citation>
    <scope>NUCLEOTIDE SEQUENCE [LARGE SCALE GENOMIC DNA]</scope>
    <source>
        <strain evidence="1 2">DSM 6462</strain>
    </source>
</reference>
<name>A0A2V3U0E6_9HYPH</name>